<accession>A0AAN6Q2J5</accession>
<dbReference type="EMBL" id="MU863631">
    <property type="protein sequence ID" value="KAK4102414.1"/>
    <property type="molecule type" value="Genomic_DNA"/>
</dbReference>
<dbReference type="AlphaFoldDB" id="A0AAN6Q2J5"/>
<reference evidence="1" key="1">
    <citation type="journal article" date="2023" name="Mol. Phylogenet. Evol.">
        <title>Genome-scale phylogeny and comparative genomics of the fungal order Sordariales.</title>
        <authorList>
            <person name="Hensen N."/>
            <person name="Bonometti L."/>
            <person name="Westerberg I."/>
            <person name="Brannstrom I.O."/>
            <person name="Guillou S."/>
            <person name="Cros-Aarteil S."/>
            <person name="Calhoun S."/>
            <person name="Haridas S."/>
            <person name="Kuo A."/>
            <person name="Mondo S."/>
            <person name="Pangilinan J."/>
            <person name="Riley R."/>
            <person name="LaButti K."/>
            <person name="Andreopoulos B."/>
            <person name="Lipzen A."/>
            <person name="Chen C."/>
            <person name="Yan M."/>
            <person name="Daum C."/>
            <person name="Ng V."/>
            <person name="Clum A."/>
            <person name="Steindorff A."/>
            <person name="Ohm R.A."/>
            <person name="Martin F."/>
            <person name="Silar P."/>
            <person name="Natvig D.O."/>
            <person name="Lalanne C."/>
            <person name="Gautier V."/>
            <person name="Ament-Velasquez S.L."/>
            <person name="Kruys A."/>
            <person name="Hutchinson M.I."/>
            <person name="Powell A.J."/>
            <person name="Barry K."/>
            <person name="Miller A.N."/>
            <person name="Grigoriev I.V."/>
            <person name="Debuchy R."/>
            <person name="Gladieux P."/>
            <person name="Hiltunen Thoren M."/>
            <person name="Johannesson H."/>
        </authorList>
    </citation>
    <scope>NUCLEOTIDE SEQUENCE</scope>
    <source>
        <strain evidence="1">CBS 757.83</strain>
    </source>
</reference>
<comment type="caution">
    <text evidence="1">The sequence shown here is derived from an EMBL/GenBank/DDBJ whole genome shotgun (WGS) entry which is preliminary data.</text>
</comment>
<reference evidence="1" key="2">
    <citation type="submission" date="2023-05" db="EMBL/GenBank/DDBJ databases">
        <authorList>
            <consortium name="Lawrence Berkeley National Laboratory"/>
            <person name="Steindorff A."/>
            <person name="Hensen N."/>
            <person name="Bonometti L."/>
            <person name="Westerberg I."/>
            <person name="Brannstrom I.O."/>
            <person name="Guillou S."/>
            <person name="Cros-Aarteil S."/>
            <person name="Calhoun S."/>
            <person name="Haridas S."/>
            <person name="Kuo A."/>
            <person name="Mondo S."/>
            <person name="Pangilinan J."/>
            <person name="Riley R."/>
            <person name="Labutti K."/>
            <person name="Andreopoulos B."/>
            <person name="Lipzen A."/>
            <person name="Chen C."/>
            <person name="Yanf M."/>
            <person name="Daum C."/>
            <person name="Ng V."/>
            <person name="Clum A."/>
            <person name="Ohm R."/>
            <person name="Martin F."/>
            <person name="Silar P."/>
            <person name="Natvig D."/>
            <person name="Lalanne C."/>
            <person name="Gautier V."/>
            <person name="Ament-Velasquez S.L."/>
            <person name="Kruys A."/>
            <person name="Hutchinson M.I."/>
            <person name="Powell A.J."/>
            <person name="Barry K."/>
            <person name="Miller A.N."/>
            <person name="Grigoriev I.V."/>
            <person name="Debuchy R."/>
            <person name="Gladieux P."/>
            <person name="Thoren M.H."/>
            <person name="Johannesson H."/>
        </authorList>
    </citation>
    <scope>NUCLEOTIDE SEQUENCE</scope>
    <source>
        <strain evidence="1">CBS 757.83</strain>
    </source>
</reference>
<evidence type="ECO:0008006" key="3">
    <source>
        <dbReference type="Google" id="ProtNLM"/>
    </source>
</evidence>
<evidence type="ECO:0000313" key="2">
    <source>
        <dbReference type="Proteomes" id="UP001305647"/>
    </source>
</evidence>
<proteinExistence type="predicted"/>
<protein>
    <recommendedName>
        <fullName evidence="3">Protein kinase domain-containing protein</fullName>
    </recommendedName>
</protein>
<dbReference type="InterPro" id="IPR011009">
    <property type="entry name" value="Kinase-like_dom_sf"/>
</dbReference>
<name>A0AAN6Q2J5_9PEZI</name>
<dbReference type="SUPFAM" id="SSF56112">
    <property type="entry name" value="Protein kinase-like (PK-like)"/>
    <property type="match status" value="1"/>
</dbReference>
<keyword evidence="2" id="KW-1185">Reference proteome</keyword>
<gene>
    <name evidence="1" type="ORF">N658DRAFT_523010</name>
</gene>
<evidence type="ECO:0000313" key="1">
    <source>
        <dbReference type="EMBL" id="KAK4102414.1"/>
    </source>
</evidence>
<organism evidence="1 2">
    <name type="scientific">Parathielavia hyrcaniae</name>
    <dbReference type="NCBI Taxonomy" id="113614"/>
    <lineage>
        <taxon>Eukaryota</taxon>
        <taxon>Fungi</taxon>
        <taxon>Dikarya</taxon>
        <taxon>Ascomycota</taxon>
        <taxon>Pezizomycotina</taxon>
        <taxon>Sordariomycetes</taxon>
        <taxon>Sordariomycetidae</taxon>
        <taxon>Sordariales</taxon>
        <taxon>Chaetomiaceae</taxon>
        <taxon>Parathielavia</taxon>
    </lineage>
</organism>
<sequence>MEPNRTWHDPEVEIYGNLITPRVGYAAEAYDLANRRWYRLEVTEPRVPEDEWLSGTVADHVRAYHDTHGQAPPWNTIMLTARHAPAATYQTLPEDEQVARPIRKSLSYGSARGAKLLPTTSVDELQNLSYISRSADRCTWRGQDCVFKRIEFDVDIRVMQDEIRAREKLIDAILGDTSSDETGQIDINAEMTRRFLVVPILAMTLAREAAADTPALDIITVSHLRHLIRGMRELAKVGVQHGDIKYWNTVLQPLPDDGSSRLALIDIGTEAPEYEGDAKALGQLFHWYSEDVSGLRASKEKILAAAEALGQEDFEAALQALSAGQERLV</sequence>
<dbReference type="Proteomes" id="UP001305647">
    <property type="component" value="Unassembled WGS sequence"/>
</dbReference>